<evidence type="ECO:0000313" key="2">
    <source>
        <dbReference type="Proteomes" id="UP000595498"/>
    </source>
</evidence>
<proteinExistence type="predicted"/>
<dbReference type="PROSITE" id="PS51257">
    <property type="entry name" value="PROKAR_LIPOPROTEIN"/>
    <property type="match status" value="1"/>
</dbReference>
<dbReference type="EMBL" id="CP068224">
    <property type="protein sequence ID" value="QQT56171.1"/>
    <property type="molecule type" value="Genomic_DNA"/>
</dbReference>
<accession>A0ABX7CVR3</accession>
<evidence type="ECO:0000313" key="1">
    <source>
        <dbReference type="EMBL" id="QQT56171.1"/>
    </source>
</evidence>
<organism evidence="1 2">
    <name type="scientific">Sphingobacterium multivorum</name>
    <dbReference type="NCBI Taxonomy" id="28454"/>
    <lineage>
        <taxon>Bacteria</taxon>
        <taxon>Pseudomonadati</taxon>
        <taxon>Bacteroidota</taxon>
        <taxon>Sphingobacteriia</taxon>
        <taxon>Sphingobacteriales</taxon>
        <taxon>Sphingobacteriaceae</taxon>
        <taxon>Sphingobacterium</taxon>
    </lineage>
</organism>
<reference evidence="1 2" key="1">
    <citation type="submission" date="2021-01" db="EMBL/GenBank/DDBJ databases">
        <title>FDA dAtabase for Regulatory Grade micrObial Sequences (FDA-ARGOS): Supporting development and validation of Infectious Disease Dx tests.</title>
        <authorList>
            <person name="Sproer C."/>
            <person name="Gronow S."/>
            <person name="Severitt S."/>
            <person name="Schroder I."/>
            <person name="Tallon L."/>
            <person name="Sadzewicz L."/>
            <person name="Zhao X."/>
            <person name="Boylan J."/>
            <person name="Ott S."/>
            <person name="Bowen H."/>
            <person name="Vavikolanu K."/>
            <person name="Mehta A."/>
            <person name="Aluvathingal J."/>
            <person name="Nadendla S."/>
            <person name="Lowell S."/>
            <person name="Myers T."/>
            <person name="Yan Y."/>
            <person name="Sichtig H."/>
        </authorList>
    </citation>
    <scope>NUCLEOTIDE SEQUENCE [LARGE SCALE GENOMIC DNA]</scope>
    <source>
        <strain evidence="1 2">FDAARGOS_1141</strain>
    </source>
</reference>
<name>A0ABX7CVR3_SPHMU</name>
<sequence>MRHLFNFLVIILLSSCGSAKIIDLGGKAAIKGTEVSQKGLDIYTMLSQQSGIDKRQQDIVKILTHPSPGTMALPNSPINDFSKQLVVRRKAYQSLLNTYNVFALLTDSKYGDRSHEAVSALQESYNSIEKLPDLPTTVSSKLPEVSKMISQSIQAKKIKSHNQILFGLTELYVKLWEADLKTWDNYLDHVYDDYSTGLNTVDINRYDYKKILEISKLPYKDEPTIIMMYRVEQRDEISEKKNTIKKQLDDFGKALKELNKVHAEISKSTADIVDITKMINSIEGLLKEK</sequence>
<gene>
    <name evidence="1" type="ORF">I6I98_13270</name>
</gene>
<keyword evidence="2" id="KW-1185">Reference proteome</keyword>
<dbReference type="Proteomes" id="UP000595498">
    <property type="component" value="Chromosome"/>
</dbReference>
<protein>
    <submittedName>
        <fullName evidence="1">Uncharacterized protein</fullName>
    </submittedName>
</protein>